<dbReference type="InterPro" id="IPR050341">
    <property type="entry name" value="PP1_catalytic_subunit"/>
</dbReference>
<dbReference type="InterPro" id="IPR029052">
    <property type="entry name" value="Metallo-depent_PP-like"/>
</dbReference>
<gene>
    <name evidence="2" type="ordered locus">Igni_0072</name>
</gene>
<organism evidence="2 3">
    <name type="scientific">Ignicoccus hospitalis (strain KIN4/I / DSM 18386 / JCM 14125)</name>
    <dbReference type="NCBI Taxonomy" id="453591"/>
    <lineage>
        <taxon>Archaea</taxon>
        <taxon>Thermoproteota</taxon>
        <taxon>Thermoprotei</taxon>
        <taxon>Desulfurococcales</taxon>
        <taxon>Desulfurococcaceae</taxon>
        <taxon>Ignicoccus</taxon>
    </lineage>
</organism>
<dbReference type="RefSeq" id="WP_011998108.1">
    <property type="nucleotide sequence ID" value="NC_009776.1"/>
</dbReference>
<dbReference type="PhylomeDB" id="A8A8K4"/>
<dbReference type="OrthoDB" id="303721at2157"/>
<dbReference type="HOGENOM" id="CLU_004962_0_10_2"/>
<dbReference type="AlphaFoldDB" id="A8A8K4"/>
<dbReference type="KEGG" id="iho:Igni_0072"/>
<keyword evidence="3" id="KW-1185">Reference proteome</keyword>
<proteinExistence type="predicted"/>
<dbReference type="PANTHER" id="PTHR11668:SF496">
    <property type="entry name" value="SERINE_THREONINE-PROTEIN PHOSPHATASE"/>
    <property type="match status" value="1"/>
</dbReference>
<dbReference type="SMART" id="SM00156">
    <property type="entry name" value="PP2Ac"/>
    <property type="match status" value="1"/>
</dbReference>
<dbReference type="eggNOG" id="arCOG01143">
    <property type="taxonomic scope" value="Archaea"/>
</dbReference>
<reference evidence="2 3" key="1">
    <citation type="journal article" date="2008" name="Genome Biol.">
        <title>A genomic analysis of the archaeal system Ignicoccus hospitalis-Nanoarchaeum equitans.</title>
        <authorList>
            <person name="Podar M."/>
            <person name="Anderson I."/>
            <person name="Makarova K.S."/>
            <person name="Elkins J.G."/>
            <person name="Ivanova N."/>
            <person name="Wall M.A."/>
            <person name="Lykidis A."/>
            <person name="Mavromatis K."/>
            <person name="Sun H."/>
            <person name="Hudson M.E."/>
            <person name="Chen W."/>
            <person name="Deciu C."/>
            <person name="Hutchison D."/>
            <person name="Eads J.R."/>
            <person name="Anderson A."/>
            <person name="Fernandes F."/>
            <person name="Szeto E."/>
            <person name="Lapidus A."/>
            <person name="Kyrpides N.C."/>
            <person name="Saier M.H.Jr."/>
            <person name="Richardson P.M."/>
            <person name="Rachel R."/>
            <person name="Huber H."/>
            <person name="Eisen J.A."/>
            <person name="Koonin E.V."/>
            <person name="Keller M."/>
            <person name="Stetter K.O."/>
        </authorList>
    </citation>
    <scope>NUCLEOTIDE SEQUENCE [LARGE SCALE GENOMIC DNA]</scope>
    <source>
        <strain evidence="3">KIN4/I / DSM 18386 / JCM 14125</strain>
    </source>
</reference>
<dbReference type="CDD" id="cd00144">
    <property type="entry name" value="MPP_PPP_family"/>
    <property type="match status" value="1"/>
</dbReference>
<name>A8A8K4_IGNH4</name>
<dbReference type="STRING" id="453591.Igni_0072"/>
<dbReference type="Proteomes" id="UP000000262">
    <property type="component" value="Chromosome"/>
</dbReference>
<dbReference type="PANTHER" id="PTHR11668">
    <property type="entry name" value="SERINE/THREONINE PROTEIN PHOSPHATASE"/>
    <property type="match status" value="1"/>
</dbReference>
<evidence type="ECO:0000313" key="3">
    <source>
        <dbReference type="Proteomes" id="UP000000262"/>
    </source>
</evidence>
<accession>A8A8K4</accession>
<dbReference type="Gene3D" id="3.60.21.10">
    <property type="match status" value="1"/>
</dbReference>
<dbReference type="EMBL" id="CP000816">
    <property type="protein sequence ID" value="ABU81256.1"/>
    <property type="molecule type" value="Genomic_DNA"/>
</dbReference>
<dbReference type="PRINTS" id="PR00114">
    <property type="entry name" value="STPHPHTASE"/>
</dbReference>
<sequence length="307" mass="34641">MKLEDLPIEDLGAFAEAVETLTEDEVTKLLEEAKKHLEGEWPFVVTQPDARTVFHGDLFGDLVSVYDVWNVLGLKEVLENYKLVFLGNYVDRGPKQLETLLLVLSLKARRPSEVFVLRGNHEPYRGLEPLPHDFPQHLAKRFKGWKDVLRAARSVFEALPFALVVDGAVVAYHGGPATVLLRRGCRGLECVFGEPRAEVVEEILWNDPANICGWEDGPEACWAPSPRGRGFLWGPGATRYLLEALEVSYVVRGHTPVDGVKFFHRKRVVSVFTRVGSPFFNKRAGAWAPDFLDPSWELEPERWAVIV</sequence>
<dbReference type="Pfam" id="PF00149">
    <property type="entry name" value="Metallophos"/>
    <property type="match status" value="1"/>
</dbReference>
<dbReference type="GO" id="GO:0016787">
    <property type="term" value="F:hydrolase activity"/>
    <property type="evidence" value="ECO:0007669"/>
    <property type="project" value="InterPro"/>
</dbReference>
<dbReference type="GeneID" id="5563069"/>
<evidence type="ECO:0000259" key="1">
    <source>
        <dbReference type="PROSITE" id="PS00125"/>
    </source>
</evidence>
<dbReference type="InterPro" id="IPR006186">
    <property type="entry name" value="Ser/Thr-sp_prot-phosphatase"/>
</dbReference>
<protein>
    <submittedName>
        <fullName evidence="2">Metallophosphoesterase</fullName>
    </submittedName>
</protein>
<dbReference type="InterPro" id="IPR004843">
    <property type="entry name" value="Calcineurin-like_PHP"/>
</dbReference>
<dbReference type="PROSITE" id="PS00125">
    <property type="entry name" value="SER_THR_PHOSPHATASE"/>
    <property type="match status" value="1"/>
</dbReference>
<evidence type="ECO:0000313" key="2">
    <source>
        <dbReference type="EMBL" id="ABU81256.1"/>
    </source>
</evidence>
<dbReference type="SUPFAM" id="SSF56300">
    <property type="entry name" value="Metallo-dependent phosphatases"/>
    <property type="match status" value="1"/>
</dbReference>
<feature type="domain" description="Serine/threonine specific protein phosphatases" evidence="1">
    <location>
        <begin position="117"/>
        <end position="122"/>
    </location>
</feature>